<feature type="transmembrane region" description="Helical" evidence="9">
    <location>
        <begin position="193"/>
        <end position="214"/>
    </location>
</feature>
<organism evidence="11 12">
    <name type="scientific">Hymenobacter properus</name>
    <dbReference type="NCBI Taxonomy" id="2791026"/>
    <lineage>
        <taxon>Bacteria</taxon>
        <taxon>Pseudomonadati</taxon>
        <taxon>Bacteroidota</taxon>
        <taxon>Cytophagia</taxon>
        <taxon>Cytophagales</taxon>
        <taxon>Hymenobacteraceae</taxon>
        <taxon>Hymenobacter</taxon>
    </lineage>
</organism>
<feature type="transmembrane region" description="Helical" evidence="9">
    <location>
        <begin position="440"/>
        <end position="463"/>
    </location>
</feature>
<dbReference type="CDD" id="cd17346">
    <property type="entry name" value="MFS_DtpA_like"/>
    <property type="match status" value="1"/>
</dbReference>
<keyword evidence="12" id="KW-1185">Reference proteome</keyword>
<evidence type="ECO:0000256" key="3">
    <source>
        <dbReference type="ARBA" id="ARBA00022475"/>
    </source>
</evidence>
<keyword evidence="2 8" id="KW-0813">Transport</keyword>
<comment type="subcellular location">
    <subcellularLocation>
        <location evidence="1">Cell membrane</location>
        <topology evidence="1">Multi-pass membrane protein</topology>
    </subcellularLocation>
    <subcellularLocation>
        <location evidence="8">Membrane</location>
        <topology evidence="8">Multi-pass membrane protein</topology>
    </subcellularLocation>
</comment>
<dbReference type="InterPro" id="IPR020846">
    <property type="entry name" value="MFS_dom"/>
</dbReference>
<evidence type="ECO:0000256" key="7">
    <source>
        <dbReference type="ARBA" id="ARBA00023136"/>
    </source>
</evidence>
<name>A0A931BGY0_9BACT</name>
<feature type="transmembrane region" description="Helical" evidence="9">
    <location>
        <begin position="483"/>
        <end position="504"/>
    </location>
</feature>
<evidence type="ECO:0000256" key="1">
    <source>
        <dbReference type="ARBA" id="ARBA00004651"/>
    </source>
</evidence>
<reference evidence="11 12" key="1">
    <citation type="submission" date="2020-11" db="EMBL/GenBank/DDBJ databases">
        <authorList>
            <person name="Kim M.K."/>
        </authorList>
    </citation>
    <scope>NUCLEOTIDE SEQUENCE [LARGE SCALE GENOMIC DNA]</scope>
    <source>
        <strain evidence="11 12">BT439</strain>
    </source>
</reference>
<dbReference type="SUPFAM" id="SSF103473">
    <property type="entry name" value="MFS general substrate transporter"/>
    <property type="match status" value="1"/>
</dbReference>
<feature type="transmembrane region" description="Helical" evidence="9">
    <location>
        <begin position="402"/>
        <end position="428"/>
    </location>
</feature>
<evidence type="ECO:0000256" key="6">
    <source>
        <dbReference type="ARBA" id="ARBA00022989"/>
    </source>
</evidence>
<dbReference type="PANTHER" id="PTHR23517">
    <property type="entry name" value="RESISTANCE PROTEIN MDTM, PUTATIVE-RELATED-RELATED"/>
    <property type="match status" value="1"/>
</dbReference>
<feature type="domain" description="Major facilitator superfamily (MFS) profile" evidence="10">
    <location>
        <begin position="23"/>
        <end position="509"/>
    </location>
</feature>
<comment type="caution">
    <text evidence="11">The sequence shown here is derived from an EMBL/GenBank/DDBJ whole genome shotgun (WGS) entry which is preliminary data.</text>
</comment>
<evidence type="ECO:0000313" key="12">
    <source>
        <dbReference type="Proteomes" id="UP000645610"/>
    </source>
</evidence>
<evidence type="ECO:0000256" key="9">
    <source>
        <dbReference type="SAM" id="Phobius"/>
    </source>
</evidence>
<evidence type="ECO:0000256" key="4">
    <source>
        <dbReference type="ARBA" id="ARBA00022692"/>
    </source>
</evidence>
<protein>
    <submittedName>
        <fullName evidence="11">Peptide MFS transporter</fullName>
    </submittedName>
</protein>
<dbReference type="InterPro" id="IPR018456">
    <property type="entry name" value="PTR2_symporter_CS"/>
</dbReference>
<comment type="similarity">
    <text evidence="8">Belongs to the major facilitator superfamily. Proton-dependent oligopeptide transporter (POT/PTR) (TC 2.A.17) family.</text>
</comment>
<dbReference type="PROSITE" id="PS50850">
    <property type="entry name" value="MFS"/>
    <property type="match status" value="1"/>
</dbReference>
<gene>
    <name evidence="11" type="ORF">I2I01_00105</name>
</gene>
<keyword evidence="7 9" id="KW-0472">Membrane</keyword>
<feature type="transmembrane region" description="Helical" evidence="9">
    <location>
        <begin position="235"/>
        <end position="256"/>
    </location>
</feature>
<dbReference type="AlphaFoldDB" id="A0A931BGY0"/>
<dbReference type="Pfam" id="PF00854">
    <property type="entry name" value="PTR2"/>
    <property type="match status" value="1"/>
</dbReference>
<feature type="transmembrane region" description="Helical" evidence="9">
    <location>
        <begin position="121"/>
        <end position="140"/>
    </location>
</feature>
<keyword evidence="3" id="KW-1003">Cell membrane</keyword>
<keyword evidence="4 8" id="KW-0812">Transmembrane</keyword>
<dbReference type="PANTHER" id="PTHR23517:SF15">
    <property type="entry name" value="PROTON-DEPENDENT OLIGOPEPTIDE FAMILY TRANSPORT PROTEIN"/>
    <property type="match status" value="1"/>
</dbReference>
<dbReference type="Gene3D" id="1.20.1250.20">
    <property type="entry name" value="MFS general substrate transporter like domains"/>
    <property type="match status" value="1"/>
</dbReference>
<dbReference type="InterPro" id="IPR036259">
    <property type="entry name" value="MFS_trans_sf"/>
</dbReference>
<dbReference type="GO" id="GO:0005886">
    <property type="term" value="C:plasma membrane"/>
    <property type="evidence" value="ECO:0007669"/>
    <property type="project" value="UniProtKB-SubCell"/>
</dbReference>
<dbReference type="PROSITE" id="PS01023">
    <property type="entry name" value="PTR2_2"/>
    <property type="match status" value="1"/>
</dbReference>
<feature type="transmembrane region" description="Helical" evidence="9">
    <location>
        <begin position="262"/>
        <end position="281"/>
    </location>
</feature>
<dbReference type="InterPro" id="IPR050171">
    <property type="entry name" value="MFS_Transporters"/>
</dbReference>
<dbReference type="RefSeq" id="WP_196284391.1">
    <property type="nucleotide sequence ID" value="NZ_JADQDP010000001.1"/>
</dbReference>
<dbReference type="GO" id="GO:0006857">
    <property type="term" value="P:oligopeptide transport"/>
    <property type="evidence" value="ECO:0007669"/>
    <property type="project" value="InterPro"/>
</dbReference>
<evidence type="ECO:0000256" key="5">
    <source>
        <dbReference type="ARBA" id="ARBA00022856"/>
    </source>
</evidence>
<feature type="transmembrane region" description="Helical" evidence="9">
    <location>
        <begin position="343"/>
        <end position="363"/>
    </location>
</feature>
<evidence type="ECO:0000313" key="11">
    <source>
        <dbReference type="EMBL" id="MBF9140013.1"/>
    </source>
</evidence>
<dbReference type="NCBIfam" id="TIGR00924">
    <property type="entry name" value="yjdL_sub1_fam"/>
    <property type="match status" value="1"/>
</dbReference>
<dbReference type="GO" id="GO:1904680">
    <property type="term" value="F:peptide transmembrane transporter activity"/>
    <property type="evidence" value="ECO:0007669"/>
    <property type="project" value="InterPro"/>
</dbReference>
<accession>A0A931BGY0</accession>
<sequence length="524" mass="56421">MQPVTAPPAERPLAAESTSHPTGLYLLFATEMWERFSYYGMRAVLVLFLTKAMMMDKAFASKFYGGYTSLVYLTPLIGGFISDRYWGNRRSILTGGLLMAMGQFTLFAAASNYGAAETHALSHWLLYLGLGVMIVGNGFFKPNISSMVGSLYSPADKRKDAAYTIFYMGINLGSFIGNTITSLIGDTGNPADFRWAFLACGIAMLLGTVIFNWGKGKYLHTPEGVQVGETPVQSGGVKGIYALLPVLLAIILGILWLDSAKFPTIAPLLGVAVVGIGFMIFSDKSLSGADVKGIMVIFIVSFFVVFFWAAFEQAPASLTFFADEQMNRTIFGYTLPASIFQNLNAIFVVVGAPIMAAVWTALGRRGAEPPSPLKMAIGLAMLAAGYLVMCFGVHNLQPGVKVSMFFLVALYFLHSVGELCLSPIGLSLVNKLAPAKFASLLMAVWFLANAAANYLAGYMSSLYPDPKSTAPAPELLGFHITNLYDFFMVFVVSAAAAAAILFLISGKLAKMMDARNYPTPAAQA</sequence>
<dbReference type="EMBL" id="JADQDP010000001">
    <property type="protein sequence ID" value="MBF9140013.1"/>
    <property type="molecule type" value="Genomic_DNA"/>
</dbReference>
<keyword evidence="5" id="KW-0571">Peptide transport</keyword>
<dbReference type="Proteomes" id="UP000645610">
    <property type="component" value="Unassembled WGS sequence"/>
</dbReference>
<evidence type="ECO:0000256" key="8">
    <source>
        <dbReference type="RuleBase" id="RU003755"/>
    </source>
</evidence>
<keyword evidence="6 9" id="KW-1133">Transmembrane helix</keyword>
<dbReference type="InterPro" id="IPR005279">
    <property type="entry name" value="Dipep/tripep_permease"/>
</dbReference>
<evidence type="ECO:0000259" key="10">
    <source>
        <dbReference type="PROSITE" id="PS50850"/>
    </source>
</evidence>
<proteinExistence type="inferred from homology"/>
<dbReference type="InterPro" id="IPR000109">
    <property type="entry name" value="POT_fam"/>
</dbReference>
<keyword evidence="5" id="KW-0653">Protein transport</keyword>
<feature type="transmembrane region" description="Helical" evidence="9">
    <location>
        <begin position="92"/>
        <end position="115"/>
    </location>
</feature>
<feature type="transmembrane region" description="Helical" evidence="9">
    <location>
        <begin position="161"/>
        <end position="181"/>
    </location>
</feature>
<feature type="transmembrane region" description="Helical" evidence="9">
    <location>
        <begin position="375"/>
        <end position="396"/>
    </location>
</feature>
<feature type="transmembrane region" description="Helical" evidence="9">
    <location>
        <begin position="293"/>
        <end position="311"/>
    </location>
</feature>
<evidence type="ECO:0000256" key="2">
    <source>
        <dbReference type="ARBA" id="ARBA00022448"/>
    </source>
</evidence>